<dbReference type="Gene3D" id="1.25.40.10">
    <property type="entry name" value="Tetratricopeptide repeat domain"/>
    <property type="match status" value="1"/>
</dbReference>
<dbReference type="Proteomes" id="UP001183809">
    <property type="component" value="Unassembled WGS sequence"/>
</dbReference>
<evidence type="ECO:0000256" key="1">
    <source>
        <dbReference type="SAM" id="MobiDB-lite"/>
    </source>
</evidence>
<dbReference type="PANTHER" id="PTHR47691">
    <property type="entry name" value="REGULATOR-RELATED"/>
    <property type="match status" value="1"/>
</dbReference>
<accession>A0ABU2TUF1</accession>
<sequence length="757" mass="81148">MIEGGRLLQNVRLVTLTGPAGVGKTRLALELAAQAQRGRRCDPVMVKLGQLTASAELRQRITKAVDGGAHGSRRAPESVDMDRLLVLDGCEHLLDECGAQLSRLLPARPNLRVLVTSREPVRLPGETVLSVAGLAVPEPGRGSAFTECLRSHAVLLFLDRARAVAPDFRLTQESAPLIGEICRRLEGLPMAIEMAARLIRVFPPAEVAHRLDDPLALLTSGWRLADRRHQSLRASLQWGYDLLTPAEQSLYRRLSVLPGGFGADGAVAVTGSDGAGAAETAELLISLEAKSLIVARPGPDGPARFRMLEPLRCHAHERLVAEGEDAAAYENLRAWLTTISRPLQVQALVEPETLRRLGEEHDNISHLLRRPDDGDERQLLLAGALAMTLRGGRRTDGSEEDLLREALTRASASSPYRSVALESAAIFAAERADFDTAVRHATHAVELERGFGRDPLLCRLLLLRGSLFEMLDVAASAVADLQECLKIADGLRDGALRGLCLSGLARHRLREGALGEAERAINEVLSALRTLLPPQGLRSTLVTAGMLALEKDDLPAAEAYFTEALEGRADQSGETAGALEGLAVIAARTSQFETGLRLIGAAAGIGHHAPWEGAWWRERVQAARSAALEALPAGRATAALKAGKEMRGSQASEASAGTHGADATPVPAADLPLSRRECEVVTHVVEGLTNRQVAARMHLSVRTVETHIRNIRTTLGLRSRAHIAAWAAERGINTTSLREPTGSRSPLGEGGSLLTGW</sequence>
<dbReference type="CDD" id="cd06170">
    <property type="entry name" value="LuxR_C_like"/>
    <property type="match status" value="1"/>
</dbReference>
<dbReference type="InterPro" id="IPR000792">
    <property type="entry name" value="Tscrpt_reg_LuxR_C"/>
</dbReference>
<dbReference type="Gene3D" id="3.40.50.300">
    <property type="entry name" value="P-loop containing nucleotide triphosphate hydrolases"/>
    <property type="match status" value="1"/>
</dbReference>
<dbReference type="PANTHER" id="PTHR47691:SF3">
    <property type="entry name" value="HTH-TYPE TRANSCRIPTIONAL REGULATOR RV0890C-RELATED"/>
    <property type="match status" value="1"/>
</dbReference>
<dbReference type="PRINTS" id="PR00038">
    <property type="entry name" value="HTHLUXR"/>
</dbReference>
<dbReference type="Gene3D" id="1.10.10.10">
    <property type="entry name" value="Winged helix-like DNA-binding domain superfamily/Winged helix DNA-binding domain"/>
    <property type="match status" value="1"/>
</dbReference>
<reference evidence="4" key="1">
    <citation type="submission" date="2023-07" db="EMBL/GenBank/DDBJ databases">
        <title>30 novel species of actinomycetes from the DSMZ collection.</title>
        <authorList>
            <person name="Nouioui I."/>
        </authorList>
    </citation>
    <scope>NUCLEOTIDE SEQUENCE [LARGE SCALE GENOMIC DNA]</scope>
    <source>
        <strain evidence="4">DSM 41699</strain>
    </source>
</reference>
<feature type="domain" description="HTH luxR-type" evidence="2">
    <location>
        <begin position="666"/>
        <end position="731"/>
    </location>
</feature>
<dbReference type="InterPro" id="IPR011990">
    <property type="entry name" value="TPR-like_helical_dom_sf"/>
</dbReference>
<feature type="region of interest" description="Disordered" evidence="1">
    <location>
        <begin position="642"/>
        <end position="666"/>
    </location>
</feature>
<comment type="caution">
    <text evidence="3">The sequence shown here is derived from an EMBL/GenBank/DDBJ whole genome shotgun (WGS) entry which is preliminary data.</text>
</comment>
<protein>
    <submittedName>
        <fullName evidence="3">LuxR C-terminal-related transcriptional regulator</fullName>
    </submittedName>
</protein>
<keyword evidence="4" id="KW-1185">Reference proteome</keyword>
<organism evidence="3 4">
    <name type="scientific">Streptomyces gibsoniae</name>
    <dbReference type="NCBI Taxonomy" id="3075529"/>
    <lineage>
        <taxon>Bacteria</taxon>
        <taxon>Bacillati</taxon>
        <taxon>Actinomycetota</taxon>
        <taxon>Actinomycetes</taxon>
        <taxon>Kitasatosporales</taxon>
        <taxon>Streptomycetaceae</taxon>
        <taxon>Streptomyces</taxon>
    </lineage>
</organism>
<name>A0ABU2TUF1_9ACTN</name>
<dbReference type="InterPro" id="IPR027417">
    <property type="entry name" value="P-loop_NTPase"/>
</dbReference>
<proteinExistence type="predicted"/>
<dbReference type="EMBL" id="JAVREY010000015">
    <property type="protein sequence ID" value="MDT0464472.1"/>
    <property type="molecule type" value="Genomic_DNA"/>
</dbReference>
<dbReference type="InterPro" id="IPR036388">
    <property type="entry name" value="WH-like_DNA-bd_sf"/>
</dbReference>
<dbReference type="SMART" id="SM00421">
    <property type="entry name" value="HTH_LUXR"/>
    <property type="match status" value="1"/>
</dbReference>
<dbReference type="RefSeq" id="WP_311695684.1">
    <property type="nucleotide sequence ID" value="NZ_JAVREY010000015.1"/>
</dbReference>
<dbReference type="InterPro" id="IPR016032">
    <property type="entry name" value="Sig_transdc_resp-reg_C-effctor"/>
</dbReference>
<feature type="compositionally biased region" description="Gly residues" evidence="1">
    <location>
        <begin position="748"/>
        <end position="757"/>
    </location>
</feature>
<dbReference type="PROSITE" id="PS50043">
    <property type="entry name" value="HTH_LUXR_2"/>
    <property type="match status" value="1"/>
</dbReference>
<evidence type="ECO:0000313" key="4">
    <source>
        <dbReference type="Proteomes" id="UP001183809"/>
    </source>
</evidence>
<feature type="region of interest" description="Disordered" evidence="1">
    <location>
        <begin position="736"/>
        <end position="757"/>
    </location>
</feature>
<dbReference type="SUPFAM" id="SSF46894">
    <property type="entry name" value="C-terminal effector domain of the bipartite response regulators"/>
    <property type="match status" value="1"/>
</dbReference>
<evidence type="ECO:0000313" key="3">
    <source>
        <dbReference type="EMBL" id="MDT0464472.1"/>
    </source>
</evidence>
<dbReference type="Pfam" id="PF00196">
    <property type="entry name" value="GerE"/>
    <property type="match status" value="1"/>
</dbReference>
<evidence type="ECO:0000259" key="2">
    <source>
        <dbReference type="PROSITE" id="PS50043"/>
    </source>
</evidence>
<dbReference type="SUPFAM" id="SSF52540">
    <property type="entry name" value="P-loop containing nucleoside triphosphate hydrolases"/>
    <property type="match status" value="1"/>
</dbReference>
<gene>
    <name evidence="3" type="ORF">RM764_15795</name>
</gene>
<dbReference type="SUPFAM" id="SSF48452">
    <property type="entry name" value="TPR-like"/>
    <property type="match status" value="1"/>
</dbReference>